<dbReference type="InterPro" id="IPR010730">
    <property type="entry name" value="HET"/>
</dbReference>
<organism evidence="2 3">
    <name type="scientific">Apiospora arundinis</name>
    <dbReference type="NCBI Taxonomy" id="335852"/>
    <lineage>
        <taxon>Eukaryota</taxon>
        <taxon>Fungi</taxon>
        <taxon>Dikarya</taxon>
        <taxon>Ascomycota</taxon>
        <taxon>Pezizomycotina</taxon>
        <taxon>Sordariomycetes</taxon>
        <taxon>Xylariomycetidae</taxon>
        <taxon>Amphisphaeriales</taxon>
        <taxon>Apiosporaceae</taxon>
        <taxon>Apiospora</taxon>
    </lineage>
</organism>
<evidence type="ECO:0000313" key="3">
    <source>
        <dbReference type="Proteomes" id="UP001390339"/>
    </source>
</evidence>
<dbReference type="Proteomes" id="UP001390339">
    <property type="component" value="Unassembled WGS sequence"/>
</dbReference>
<feature type="domain" description="Heterokaryon incompatibility" evidence="1">
    <location>
        <begin position="23"/>
        <end position="115"/>
    </location>
</feature>
<sequence length="579" mass="66117">MRLLNTSSYRLKEFPDAVEAPPYAILSHTWGDHEIKFDDVNGKGGEDQGWLGRESAKKIRMSAKQARRDGLRYIWIDNICIDKSSSMELSEAINSMFNWYRLSRVCYAYLADVQEVKDLDRCRWLSRGWTLQELIAPCQVEFYGEQWSHIGSRDSLADKLETLTKINKDLLSQRHQYSPDVEHTLKTISIATRMSWASNRNTTRREDIAYCLMGIFGVNMPLLYGEGDKAFQRLQQEILKDTTDFTILAYETEENATSSLLAPHPRSFRHMLSALSQESSPPVRSSSQQITFEALLCPFGNAPGSKYYGLILDCYFGRNVFSRPVLLLECLDTFKQIYVRTNYQRVYRLEEPNVLIPYDIFVPGALEIDKAFRPVITMKLRTFLPQASEILPPLKFSIAHGKGLPFSYETVNSMPKICDNIIHHLPVLPTRKRECGYAAGIVAISRQSDFSDYPSPLSQAAYSITWGMRDGTEPWCKLWTNEAILRRRLSDQWWKKPGKKPGSKEEEDTLIDDSLEAALHGRSLIPPFFPGYDYSTDMIIDQGIPAHTLTATIKLSRFLGQPRLDLKLTISLDSPTNGV</sequence>
<evidence type="ECO:0000259" key="1">
    <source>
        <dbReference type="Pfam" id="PF06985"/>
    </source>
</evidence>
<proteinExistence type="predicted"/>
<keyword evidence="3" id="KW-1185">Reference proteome</keyword>
<reference evidence="2 3" key="1">
    <citation type="journal article" date="2024" name="IMA Fungus">
        <title>Apiospora arundinis, a panoply of carbohydrate-active enzymes and secondary metabolites.</title>
        <authorList>
            <person name="Sorensen T."/>
            <person name="Petersen C."/>
            <person name="Muurmann A.T."/>
            <person name="Christiansen J.V."/>
            <person name="Brundto M.L."/>
            <person name="Overgaard C.K."/>
            <person name="Boysen A.T."/>
            <person name="Wollenberg R.D."/>
            <person name="Larsen T.O."/>
            <person name="Sorensen J.L."/>
            <person name="Nielsen K.L."/>
            <person name="Sondergaard T.E."/>
        </authorList>
    </citation>
    <scope>NUCLEOTIDE SEQUENCE [LARGE SCALE GENOMIC DNA]</scope>
    <source>
        <strain evidence="2 3">AAU 773</strain>
    </source>
</reference>
<name>A0ABR2IS35_9PEZI</name>
<accession>A0ABR2IS35</accession>
<dbReference type="PANTHER" id="PTHR10622:SF12">
    <property type="entry name" value="HET DOMAIN-CONTAINING PROTEIN"/>
    <property type="match status" value="1"/>
</dbReference>
<dbReference type="PANTHER" id="PTHR10622">
    <property type="entry name" value="HET DOMAIN-CONTAINING PROTEIN"/>
    <property type="match status" value="1"/>
</dbReference>
<evidence type="ECO:0000313" key="2">
    <source>
        <dbReference type="EMBL" id="KAK8867450.1"/>
    </source>
</evidence>
<comment type="caution">
    <text evidence="2">The sequence shown here is derived from an EMBL/GenBank/DDBJ whole genome shotgun (WGS) entry which is preliminary data.</text>
</comment>
<dbReference type="Pfam" id="PF06985">
    <property type="entry name" value="HET"/>
    <property type="match status" value="1"/>
</dbReference>
<protein>
    <submittedName>
        <fullName evidence="2">HET-domain-containing protein</fullName>
    </submittedName>
</protein>
<dbReference type="EMBL" id="JAPCWZ010000004">
    <property type="protein sequence ID" value="KAK8867450.1"/>
    <property type="molecule type" value="Genomic_DNA"/>
</dbReference>
<gene>
    <name evidence="2" type="ORF">PGQ11_006028</name>
</gene>